<gene>
    <name evidence="9" type="ORF">LTR24_000109</name>
</gene>
<evidence type="ECO:0000256" key="5">
    <source>
        <dbReference type="ARBA" id="ARBA00023242"/>
    </source>
</evidence>
<dbReference type="Pfam" id="PF09496">
    <property type="entry name" value="CENP-O"/>
    <property type="match status" value="1"/>
</dbReference>
<protein>
    <submittedName>
        <fullName evidence="9">Uncharacterized protein</fullName>
    </submittedName>
</protein>
<evidence type="ECO:0000256" key="6">
    <source>
        <dbReference type="ARBA" id="ARBA00023328"/>
    </source>
</evidence>
<evidence type="ECO:0000256" key="3">
    <source>
        <dbReference type="ARBA" id="ARBA00007321"/>
    </source>
</evidence>
<feature type="compositionally biased region" description="Polar residues" evidence="8">
    <location>
        <begin position="254"/>
        <end position="264"/>
    </location>
</feature>
<evidence type="ECO:0000313" key="9">
    <source>
        <dbReference type="EMBL" id="KAK5102550.1"/>
    </source>
</evidence>
<comment type="caution">
    <text evidence="9">The sequence shown here is derived from an EMBL/GenBank/DDBJ whole genome shotgun (WGS) entry which is preliminary data.</text>
</comment>
<keyword evidence="5" id="KW-0539">Nucleus</keyword>
<evidence type="ECO:0000256" key="4">
    <source>
        <dbReference type="ARBA" id="ARBA00022454"/>
    </source>
</evidence>
<evidence type="ECO:0000256" key="7">
    <source>
        <dbReference type="SAM" id="Coils"/>
    </source>
</evidence>
<dbReference type="InterPro" id="IPR018464">
    <property type="entry name" value="CENP-O"/>
</dbReference>
<proteinExistence type="inferred from homology"/>
<keyword evidence="4" id="KW-0158">Chromosome</keyword>
<sequence length="508" mass="56368">MPSVPPPSSPVADMDNGDLEAHLDAEILRIRREIAKLRSQKKMLSSALLGSARVQKHVHDRRTLRTGYDKLQERLDEAVETQRRENDVSIHRLAIGVTAFPFSDPAPEREGEPAMLGVRFDLAPTSLESISARRTTAGCGADTLQTNVGGRETSAQEGQIENTYFVMLRRFRYQGRTYLKVHHHTIPGHIDVEHYADQHLPLPEALQHNEDAGTNAGGANGTSTREESAPFEDDSGIDVTQDIQLDPNIDRTSDPTSATDPQQETETAATPSSRPSTSTSTTANIQNTNQNLHTFTNRLRDALQSWHNRSKSISHICHSLGLHGHQTPTNRGATPTTPPPIFDQHQHQYQSTASPSTHTPHHAITSLTQSTADARQLKIVWQDETLGILRLSHDGSINRAIVYGTKTKSKAMSRSSRTSQSQSQPESESELSELESDDARNIIRTRIRAQNQKQKDAKKVKETDEQPADHVRMHEVERLLMVSGDGGRVMVQDLVGRLRVIGERVFSA</sequence>
<comment type="subcellular location">
    <subcellularLocation>
        <location evidence="2">Chromosome</location>
        <location evidence="2">Centromere</location>
    </subcellularLocation>
    <subcellularLocation>
        <location evidence="1">Nucleus</location>
    </subcellularLocation>
</comment>
<keyword evidence="7" id="KW-0175">Coiled coil</keyword>
<evidence type="ECO:0000313" key="10">
    <source>
        <dbReference type="Proteomes" id="UP001345013"/>
    </source>
</evidence>
<evidence type="ECO:0000256" key="1">
    <source>
        <dbReference type="ARBA" id="ARBA00004123"/>
    </source>
</evidence>
<dbReference type="Proteomes" id="UP001345013">
    <property type="component" value="Unassembled WGS sequence"/>
</dbReference>
<reference evidence="9 10" key="1">
    <citation type="submission" date="2023-08" db="EMBL/GenBank/DDBJ databases">
        <title>Black Yeasts Isolated from many extreme environments.</title>
        <authorList>
            <person name="Coleine C."/>
            <person name="Stajich J.E."/>
            <person name="Selbmann L."/>
        </authorList>
    </citation>
    <scope>NUCLEOTIDE SEQUENCE [LARGE SCALE GENOMIC DNA]</scope>
    <source>
        <strain evidence="9 10">CCFEE 5885</strain>
    </source>
</reference>
<evidence type="ECO:0000256" key="8">
    <source>
        <dbReference type="SAM" id="MobiDB-lite"/>
    </source>
</evidence>
<keyword evidence="6" id="KW-0137">Centromere</keyword>
<evidence type="ECO:0000256" key="2">
    <source>
        <dbReference type="ARBA" id="ARBA00004584"/>
    </source>
</evidence>
<accession>A0ABR0KPS6</accession>
<comment type="similarity">
    <text evidence="3">Belongs to the CENP-O/MCM21 family.</text>
</comment>
<organism evidence="9 10">
    <name type="scientific">Lithohypha guttulata</name>
    <dbReference type="NCBI Taxonomy" id="1690604"/>
    <lineage>
        <taxon>Eukaryota</taxon>
        <taxon>Fungi</taxon>
        <taxon>Dikarya</taxon>
        <taxon>Ascomycota</taxon>
        <taxon>Pezizomycotina</taxon>
        <taxon>Eurotiomycetes</taxon>
        <taxon>Chaetothyriomycetidae</taxon>
        <taxon>Chaetothyriales</taxon>
        <taxon>Trichomeriaceae</taxon>
        <taxon>Lithohypha</taxon>
    </lineage>
</organism>
<feature type="region of interest" description="Disordered" evidence="8">
    <location>
        <begin position="208"/>
        <end position="288"/>
    </location>
</feature>
<feature type="region of interest" description="Disordered" evidence="8">
    <location>
        <begin position="406"/>
        <end position="468"/>
    </location>
</feature>
<dbReference type="PANTHER" id="PTHR14582">
    <property type="entry name" value="INNER KINETOCHORE SUBUNIT MAL2"/>
    <property type="match status" value="1"/>
</dbReference>
<feature type="compositionally biased region" description="Low complexity" evidence="8">
    <location>
        <begin position="265"/>
        <end position="283"/>
    </location>
</feature>
<name>A0ABR0KPS6_9EURO</name>
<keyword evidence="10" id="KW-1185">Reference proteome</keyword>
<dbReference type="EMBL" id="JAVRRG010000001">
    <property type="protein sequence ID" value="KAK5102550.1"/>
    <property type="molecule type" value="Genomic_DNA"/>
</dbReference>
<dbReference type="PANTHER" id="PTHR14582:SF1">
    <property type="entry name" value="CENTROMERE PROTEIN O"/>
    <property type="match status" value="1"/>
</dbReference>
<feature type="compositionally biased region" description="Low complexity" evidence="8">
    <location>
        <begin position="413"/>
        <end position="426"/>
    </location>
</feature>
<feature type="compositionally biased region" description="Acidic residues" evidence="8">
    <location>
        <begin position="427"/>
        <end position="436"/>
    </location>
</feature>
<feature type="coiled-coil region" evidence="7">
    <location>
        <begin position="20"/>
        <end position="88"/>
    </location>
</feature>
<feature type="compositionally biased region" description="Basic and acidic residues" evidence="8">
    <location>
        <begin position="453"/>
        <end position="468"/>
    </location>
</feature>